<sequence>MTHTSTPPATALAASPLLAAMPWFFVLLWSTGFIVAKFGLPFAPPLTFLLLRFAGVLLVLIPLVLLFRAPWPVGRIRHVAVAGVLVQAGYLAGVWCAIKLGMPAGLSALIVGMQPILTAFAAPLIGESVRGKQWFGLALGLCGVGLVVANKISLIGLSTGSILLCLMALVSITIGTLYQKRYCAHFDLRTGTIIQFAASALVVMPFAIAFEDFSPALTTVQWTPSFIGALLWSVLALSIGAIFLLFALIRRSAATSVTSLLYLTPPTTALMAWIAFGEQFSWIGMAGMLLAVAGVFFVVKK</sequence>
<accession>A0ABP7SY80</accession>
<dbReference type="SUPFAM" id="SSF103481">
    <property type="entry name" value="Multidrug resistance efflux transporter EmrE"/>
    <property type="match status" value="2"/>
</dbReference>
<proteinExistence type="inferred from homology"/>
<feature type="transmembrane region" description="Helical" evidence="6">
    <location>
        <begin position="260"/>
        <end position="276"/>
    </location>
</feature>
<evidence type="ECO:0000256" key="1">
    <source>
        <dbReference type="ARBA" id="ARBA00004141"/>
    </source>
</evidence>
<feature type="transmembrane region" description="Helical" evidence="6">
    <location>
        <begin position="282"/>
        <end position="299"/>
    </location>
</feature>
<feature type="transmembrane region" description="Helical" evidence="6">
    <location>
        <begin position="104"/>
        <end position="122"/>
    </location>
</feature>
<evidence type="ECO:0000256" key="2">
    <source>
        <dbReference type="ARBA" id="ARBA00007362"/>
    </source>
</evidence>
<gene>
    <name evidence="8" type="ORF">GCM10022212_12580</name>
</gene>
<evidence type="ECO:0000256" key="6">
    <source>
        <dbReference type="SAM" id="Phobius"/>
    </source>
</evidence>
<keyword evidence="9" id="KW-1185">Reference proteome</keyword>
<protein>
    <submittedName>
        <fullName evidence="8">DMT family transporter</fullName>
    </submittedName>
</protein>
<feature type="transmembrane region" description="Helical" evidence="6">
    <location>
        <begin position="160"/>
        <end position="178"/>
    </location>
</feature>
<dbReference type="PANTHER" id="PTHR32322:SF2">
    <property type="entry name" value="EAMA DOMAIN-CONTAINING PROTEIN"/>
    <property type="match status" value="1"/>
</dbReference>
<evidence type="ECO:0000259" key="7">
    <source>
        <dbReference type="Pfam" id="PF00892"/>
    </source>
</evidence>
<dbReference type="InterPro" id="IPR000620">
    <property type="entry name" value="EamA_dom"/>
</dbReference>
<comment type="similarity">
    <text evidence="2">Belongs to the EamA transporter family.</text>
</comment>
<keyword evidence="3 6" id="KW-0812">Transmembrane</keyword>
<name>A0ABP7SY80_9BURK</name>
<keyword evidence="4 6" id="KW-1133">Transmembrane helix</keyword>
<feature type="transmembrane region" description="Helical" evidence="6">
    <location>
        <begin position="230"/>
        <end position="248"/>
    </location>
</feature>
<organism evidence="8 9">
    <name type="scientific">Actimicrobium antarcticum</name>
    <dbReference type="NCBI Taxonomy" id="1051899"/>
    <lineage>
        <taxon>Bacteria</taxon>
        <taxon>Pseudomonadati</taxon>
        <taxon>Pseudomonadota</taxon>
        <taxon>Betaproteobacteria</taxon>
        <taxon>Burkholderiales</taxon>
        <taxon>Oxalobacteraceae</taxon>
        <taxon>Actimicrobium</taxon>
    </lineage>
</organism>
<evidence type="ECO:0000313" key="8">
    <source>
        <dbReference type="EMBL" id="GAA4018266.1"/>
    </source>
</evidence>
<evidence type="ECO:0000256" key="4">
    <source>
        <dbReference type="ARBA" id="ARBA00022989"/>
    </source>
</evidence>
<comment type="caution">
    <text evidence="8">The sequence shown here is derived from an EMBL/GenBank/DDBJ whole genome shotgun (WGS) entry which is preliminary data.</text>
</comment>
<dbReference type="Proteomes" id="UP001501353">
    <property type="component" value="Unassembled WGS sequence"/>
</dbReference>
<comment type="subcellular location">
    <subcellularLocation>
        <location evidence="1">Membrane</location>
        <topology evidence="1">Multi-pass membrane protein</topology>
    </subcellularLocation>
</comment>
<keyword evidence="5 6" id="KW-0472">Membrane</keyword>
<feature type="transmembrane region" description="Helical" evidence="6">
    <location>
        <begin position="48"/>
        <end position="67"/>
    </location>
</feature>
<feature type="transmembrane region" description="Helical" evidence="6">
    <location>
        <begin position="134"/>
        <end position="154"/>
    </location>
</feature>
<dbReference type="PANTHER" id="PTHR32322">
    <property type="entry name" value="INNER MEMBRANE TRANSPORTER"/>
    <property type="match status" value="1"/>
</dbReference>
<dbReference type="InterPro" id="IPR037185">
    <property type="entry name" value="EmrE-like"/>
</dbReference>
<dbReference type="EMBL" id="BAAAZE010000007">
    <property type="protein sequence ID" value="GAA4018266.1"/>
    <property type="molecule type" value="Genomic_DNA"/>
</dbReference>
<feature type="transmembrane region" description="Helical" evidence="6">
    <location>
        <begin position="79"/>
        <end position="98"/>
    </location>
</feature>
<feature type="domain" description="EamA" evidence="7">
    <location>
        <begin position="161"/>
        <end position="299"/>
    </location>
</feature>
<evidence type="ECO:0000313" key="9">
    <source>
        <dbReference type="Proteomes" id="UP001501353"/>
    </source>
</evidence>
<feature type="transmembrane region" description="Helical" evidence="6">
    <location>
        <begin position="190"/>
        <end position="210"/>
    </location>
</feature>
<evidence type="ECO:0000256" key="3">
    <source>
        <dbReference type="ARBA" id="ARBA00022692"/>
    </source>
</evidence>
<feature type="transmembrane region" description="Helical" evidence="6">
    <location>
        <begin position="12"/>
        <end position="36"/>
    </location>
</feature>
<dbReference type="InterPro" id="IPR050638">
    <property type="entry name" value="AA-Vitamin_Transporters"/>
</dbReference>
<dbReference type="Pfam" id="PF00892">
    <property type="entry name" value="EamA"/>
    <property type="match status" value="2"/>
</dbReference>
<reference evidence="9" key="1">
    <citation type="journal article" date="2019" name="Int. J. Syst. Evol. Microbiol.">
        <title>The Global Catalogue of Microorganisms (GCM) 10K type strain sequencing project: providing services to taxonomists for standard genome sequencing and annotation.</title>
        <authorList>
            <consortium name="The Broad Institute Genomics Platform"/>
            <consortium name="The Broad Institute Genome Sequencing Center for Infectious Disease"/>
            <person name="Wu L."/>
            <person name="Ma J."/>
        </authorList>
    </citation>
    <scope>NUCLEOTIDE SEQUENCE [LARGE SCALE GENOMIC DNA]</scope>
    <source>
        <strain evidence="9">JCM 16673</strain>
    </source>
</reference>
<feature type="domain" description="EamA" evidence="7">
    <location>
        <begin position="26"/>
        <end position="148"/>
    </location>
</feature>
<evidence type="ECO:0000256" key="5">
    <source>
        <dbReference type="ARBA" id="ARBA00023136"/>
    </source>
</evidence>